<dbReference type="GO" id="GO:0044715">
    <property type="term" value="F:8-oxo-dGDP phosphatase activity"/>
    <property type="evidence" value="ECO:0007669"/>
    <property type="project" value="TreeGrafter"/>
</dbReference>
<comment type="caution">
    <text evidence="2">The sequence shown here is derived from an EMBL/GenBank/DDBJ whole genome shotgun (WGS) entry which is preliminary data.</text>
</comment>
<gene>
    <name evidence="2" type="ORF">DAKH74_032040</name>
</gene>
<dbReference type="PANTHER" id="PTHR13622:SF8">
    <property type="entry name" value="THIAMIN PYROPHOSPHOKINASE 1"/>
    <property type="match status" value="1"/>
</dbReference>
<feature type="domain" description="Nudix hydrolase" evidence="1">
    <location>
        <begin position="157"/>
        <end position="309"/>
    </location>
</feature>
<dbReference type="Proteomes" id="UP001377567">
    <property type="component" value="Unassembled WGS sequence"/>
</dbReference>
<dbReference type="SUPFAM" id="SSF55811">
    <property type="entry name" value="Nudix"/>
    <property type="match status" value="1"/>
</dbReference>
<dbReference type="InterPro" id="IPR015797">
    <property type="entry name" value="NUDIX_hydrolase-like_dom_sf"/>
</dbReference>
<dbReference type="CDD" id="cd03676">
    <property type="entry name" value="NUDIX_Tnr3_like"/>
    <property type="match status" value="1"/>
</dbReference>
<proteinExistence type="predicted"/>
<evidence type="ECO:0000313" key="3">
    <source>
        <dbReference type="Proteomes" id="UP001377567"/>
    </source>
</evidence>
<dbReference type="PROSITE" id="PS51462">
    <property type="entry name" value="NUDIX"/>
    <property type="match status" value="1"/>
</dbReference>
<keyword evidence="3" id="KW-1185">Reference proteome</keyword>
<dbReference type="FunFam" id="3.90.79.10:FF:000019">
    <property type="entry name" value="Thiamin pyrophosphokinase, putative"/>
    <property type="match status" value="1"/>
</dbReference>
<name>A0AAV5RZ74_MAUHU</name>
<reference evidence="2 3" key="1">
    <citation type="journal article" date="2023" name="Elife">
        <title>Identification of key yeast species and microbe-microbe interactions impacting larval growth of Drosophila in the wild.</title>
        <authorList>
            <person name="Mure A."/>
            <person name="Sugiura Y."/>
            <person name="Maeda R."/>
            <person name="Honda K."/>
            <person name="Sakurai N."/>
            <person name="Takahashi Y."/>
            <person name="Watada M."/>
            <person name="Katoh T."/>
            <person name="Gotoh A."/>
            <person name="Gotoh Y."/>
            <person name="Taniguchi I."/>
            <person name="Nakamura K."/>
            <person name="Hayashi T."/>
            <person name="Katayama T."/>
            <person name="Uemura T."/>
            <person name="Hattori Y."/>
        </authorList>
    </citation>
    <scope>NUCLEOTIDE SEQUENCE [LARGE SCALE GENOMIC DNA]</scope>
    <source>
        <strain evidence="2 3">KH-74</strain>
    </source>
</reference>
<accession>A0AAV5RZ74</accession>
<organism evidence="2 3">
    <name type="scientific">Maudiozyma humilis</name>
    <name type="common">Sour dough yeast</name>
    <name type="synonym">Kazachstania humilis</name>
    <dbReference type="NCBI Taxonomy" id="51915"/>
    <lineage>
        <taxon>Eukaryota</taxon>
        <taxon>Fungi</taxon>
        <taxon>Dikarya</taxon>
        <taxon>Ascomycota</taxon>
        <taxon>Saccharomycotina</taxon>
        <taxon>Saccharomycetes</taxon>
        <taxon>Saccharomycetales</taxon>
        <taxon>Saccharomycetaceae</taxon>
        <taxon>Maudiozyma</taxon>
    </lineage>
</organism>
<dbReference type="AlphaFoldDB" id="A0AAV5RZ74"/>
<sequence length="344" mass="39219">MVEVVNRGNGAQELVRTQEDDQSSFSFVDIIERVDKLPLDFGVIPDFQQNVFYLTTHEGAKVGFVCRFVLDEMLQYAAEEVKSAFTVDESASEIRFTSDDFETRNSQIAAIANVLREKSDIEDLKGWRDERYAVWSPSHEPYVLVERSMAGPLGIITYGVHINGYFFDDSTKEIRFWIPRRSATKPTWPYMLDNMVAGGIGYPCGIYETVLKESMEEANLEKEVIEKGISSGGVVSYLFYQGNPANDHFNNQKSYIVGEVEHVFDMKLDHTVIPKPNDGEVDSFNVMSLPEVMEALQNGEFKPNCALVMIDFLVRHGYITTNNEPRYLELSNKMHRTLPFPTRD</sequence>
<dbReference type="InterPro" id="IPR000086">
    <property type="entry name" value="NUDIX_hydrolase_dom"/>
</dbReference>
<protein>
    <recommendedName>
        <fullName evidence="1">Nudix hydrolase domain-containing protein</fullName>
    </recommendedName>
</protein>
<evidence type="ECO:0000313" key="2">
    <source>
        <dbReference type="EMBL" id="GMM56588.1"/>
    </source>
</evidence>
<dbReference type="Pfam" id="PF15916">
    <property type="entry name" value="DUF4743"/>
    <property type="match status" value="1"/>
</dbReference>
<dbReference type="PANTHER" id="PTHR13622">
    <property type="entry name" value="THIAMIN PYROPHOSPHOKINASE"/>
    <property type="match status" value="1"/>
</dbReference>
<dbReference type="Gene3D" id="3.90.79.10">
    <property type="entry name" value="Nucleoside Triphosphate Pyrophosphohydrolase"/>
    <property type="match status" value="1"/>
</dbReference>
<evidence type="ECO:0000259" key="1">
    <source>
        <dbReference type="PROSITE" id="PS51462"/>
    </source>
</evidence>
<dbReference type="InterPro" id="IPR031804">
    <property type="entry name" value="DUF4743"/>
</dbReference>
<dbReference type="EMBL" id="BTGD01000008">
    <property type="protein sequence ID" value="GMM56588.1"/>
    <property type="molecule type" value="Genomic_DNA"/>
</dbReference>